<organism evidence="1 2">
    <name type="scientific">Artomyces pyxidatus</name>
    <dbReference type="NCBI Taxonomy" id="48021"/>
    <lineage>
        <taxon>Eukaryota</taxon>
        <taxon>Fungi</taxon>
        <taxon>Dikarya</taxon>
        <taxon>Basidiomycota</taxon>
        <taxon>Agaricomycotina</taxon>
        <taxon>Agaricomycetes</taxon>
        <taxon>Russulales</taxon>
        <taxon>Auriscalpiaceae</taxon>
        <taxon>Artomyces</taxon>
    </lineage>
</organism>
<dbReference type="Proteomes" id="UP000814140">
    <property type="component" value="Unassembled WGS sequence"/>
</dbReference>
<proteinExistence type="predicted"/>
<reference evidence="1" key="2">
    <citation type="journal article" date="2022" name="New Phytol.">
        <title>Evolutionary transition to the ectomycorrhizal habit in the genomes of a hyperdiverse lineage of mushroom-forming fungi.</title>
        <authorList>
            <person name="Looney B."/>
            <person name="Miyauchi S."/>
            <person name="Morin E."/>
            <person name="Drula E."/>
            <person name="Courty P.E."/>
            <person name="Kohler A."/>
            <person name="Kuo A."/>
            <person name="LaButti K."/>
            <person name="Pangilinan J."/>
            <person name="Lipzen A."/>
            <person name="Riley R."/>
            <person name="Andreopoulos W."/>
            <person name="He G."/>
            <person name="Johnson J."/>
            <person name="Nolan M."/>
            <person name="Tritt A."/>
            <person name="Barry K.W."/>
            <person name="Grigoriev I.V."/>
            <person name="Nagy L.G."/>
            <person name="Hibbett D."/>
            <person name="Henrissat B."/>
            <person name="Matheny P.B."/>
            <person name="Labbe J."/>
            <person name="Martin F.M."/>
        </authorList>
    </citation>
    <scope>NUCLEOTIDE SEQUENCE</scope>
    <source>
        <strain evidence="1">HHB10654</strain>
    </source>
</reference>
<sequence length="328" mass="36401">MDHLHFDRANVGTGSDVDKQPGVVLAFWFFFQISAGHVLLPILVATFLFSKAKRDITLVNLCATFIVTGICACLLLYAGQYKGPQPDKVLCMFQAATTNACSPMWGIALLAFVLYMRDAADKTPGKRPTPGWQRIMMIILPYIVFVFFVLLNIIIDAQNPNSVARSSRFLYCSSDNNTLATITAAFSCVLSIVNIGLTIQFGLRLYQSYRYLHRAGVSEGANKLSIRLVIFTVYIFVGLIFSFWTAVGHPDPTPRDMYIGSLGLAIFFIFGTQRDVFRAWCFWRPNSGVDDEDDKTIALSRTSTMEIGKPGRWSALTASTSEPHLTAG</sequence>
<accession>A0ACB8SXB2</accession>
<evidence type="ECO:0000313" key="1">
    <source>
        <dbReference type="EMBL" id="KAI0060551.1"/>
    </source>
</evidence>
<dbReference type="EMBL" id="MU277218">
    <property type="protein sequence ID" value="KAI0060551.1"/>
    <property type="molecule type" value="Genomic_DNA"/>
</dbReference>
<name>A0ACB8SXB2_9AGAM</name>
<comment type="caution">
    <text evidence="1">The sequence shown here is derived from an EMBL/GenBank/DDBJ whole genome shotgun (WGS) entry which is preliminary data.</text>
</comment>
<reference evidence="1" key="1">
    <citation type="submission" date="2021-03" db="EMBL/GenBank/DDBJ databases">
        <authorList>
            <consortium name="DOE Joint Genome Institute"/>
            <person name="Ahrendt S."/>
            <person name="Looney B.P."/>
            <person name="Miyauchi S."/>
            <person name="Morin E."/>
            <person name="Drula E."/>
            <person name="Courty P.E."/>
            <person name="Chicoki N."/>
            <person name="Fauchery L."/>
            <person name="Kohler A."/>
            <person name="Kuo A."/>
            <person name="Labutti K."/>
            <person name="Pangilinan J."/>
            <person name="Lipzen A."/>
            <person name="Riley R."/>
            <person name="Andreopoulos W."/>
            <person name="He G."/>
            <person name="Johnson J."/>
            <person name="Barry K.W."/>
            <person name="Grigoriev I.V."/>
            <person name="Nagy L."/>
            <person name="Hibbett D."/>
            <person name="Henrissat B."/>
            <person name="Matheny P.B."/>
            <person name="Labbe J."/>
            <person name="Martin F."/>
        </authorList>
    </citation>
    <scope>NUCLEOTIDE SEQUENCE</scope>
    <source>
        <strain evidence="1">HHB10654</strain>
    </source>
</reference>
<keyword evidence="2" id="KW-1185">Reference proteome</keyword>
<evidence type="ECO:0000313" key="2">
    <source>
        <dbReference type="Proteomes" id="UP000814140"/>
    </source>
</evidence>
<protein>
    <submittedName>
        <fullName evidence="1">Uncharacterized protein</fullName>
    </submittedName>
</protein>
<gene>
    <name evidence="1" type="ORF">BV25DRAFT_944330</name>
</gene>